<dbReference type="Gene3D" id="3.30.565.10">
    <property type="entry name" value="Histidine kinase-like ATPase, C-terminal domain"/>
    <property type="match status" value="1"/>
</dbReference>
<dbReference type="InterPro" id="IPR036890">
    <property type="entry name" value="HATPase_C_sf"/>
</dbReference>
<keyword evidence="10" id="KW-0902">Two-component regulatory system</keyword>
<evidence type="ECO:0000256" key="7">
    <source>
        <dbReference type="ARBA" id="ARBA00022741"/>
    </source>
</evidence>
<keyword evidence="21" id="KW-1185">Reference proteome</keyword>
<dbReference type="InterPro" id="IPR036097">
    <property type="entry name" value="HisK_dim/P_sf"/>
</dbReference>
<evidence type="ECO:0000256" key="5">
    <source>
        <dbReference type="ARBA" id="ARBA00022553"/>
    </source>
</evidence>
<dbReference type="Pfam" id="PF00072">
    <property type="entry name" value="Response_reg"/>
    <property type="match status" value="1"/>
</dbReference>
<dbReference type="InterPro" id="IPR001789">
    <property type="entry name" value="Sig_transdc_resp-reg_receiver"/>
</dbReference>
<keyword evidence="4" id="KW-1003">Cell membrane</keyword>
<dbReference type="Gene3D" id="3.30.450.20">
    <property type="entry name" value="PAS domain"/>
    <property type="match status" value="4"/>
</dbReference>
<comment type="subcellular location">
    <subcellularLocation>
        <location evidence="2">Cell membrane</location>
        <topology evidence="2">Multi-pass membrane protein</topology>
    </subcellularLocation>
</comment>
<dbReference type="Gene3D" id="3.40.50.2300">
    <property type="match status" value="1"/>
</dbReference>
<gene>
    <name evidence="20" type="ORF">GCM10011378_21070</name>
</gene>
<evidence type="ECO:0000256" key="9">
    <source>
        <dbReference type="ARBA" id="ARBA00022989"/>
    </source>
</evidence>
<comment type="caution">
    <text evidence="20">The sequence shown here is derived from an EMBL/GenBank/DDBJ whole genome shotgun (WGS) entry which is preliminary data.</text>
</comment>
<name>A0ABQ1WU76_9BACT</name>
<feature type="domain" description="Response regulatory" evidence="16">
    <location>
        <begin position="930"/>
        <end position="1047"/>
    </location>
</feature>
<evidence type="ECO:0000256" key="13">
    <source>
        <dbReference type="PROSITE-ProRule" id="PRU00169"/>
    </source>
</evidence>
<evidence type="ECO:0000259" key="16">
    <source>
        <dbReference type="PROSITE" id="PS50110"/>
    </source>
</evidence>
<dbReference type="SUPFAM" id="SSF47384">
    <property type="entry name" value="Homodimeric domain of signal transducing histidine kinase"/>
    <property type="match status" value="1"/>
</dbReference>
<evidence type="ECO:0000256" key="10">
    <source>
        <dbReference type="ARBA" id="ARBA00023012"/>
    </source>
</evidence>
<dbReference type="PROSITE" id="PS50110">
    <property type="entry name" value="RESPONSE_REGULATORY"/>
    <property type="match status" value="1"/>
</dbReference>
<dbReference type="SUPFAM" id="SSF52172">
    <property type="entry name" value="CheY-like"/>
    <property type="match status" value="1"/>
</dbReference>
<feature type="coiled-coil region" evidence="14">
    <location>
        <begin position="10"/>
        <end position="37"/>
    </location>
</feature>
<evidence type="ECO:0000259" key="15">
    <source>
        <dbReference type="PROSITE" id="PS50109"/>
    </source>
</evidence>
<dbReference type="Proteomes" id="UP000601361">
    <property type="component" value="Unassembled WGS sequence"/>
</dbReference>
<evidence type="ECO:0000256" key="3">
    <source>
        <dbReference type="ARBA" id="ARBA00012438"/>
    </source>
</evidence>
<dbReference type="Pfam" id="PF00512">
    <property type="entry name" value="HisKA"/>
    <property type="match status" value="1"/>
</dbReference>
<keyword evidence="14" id="KW-0175">Coiled coil</keyword>
<keyword evidence="6" id="KW-0812">Transmembrane</keyword>
<feature type="domain" description="HPt" evidence="19">
    <location>
        <begin position="1099"/>
        <end position="1200"/>
    </location>
</feature>
<dbReference type="PANTHER" id="PTHR45339:SF1">
    <property type="entry name" value="HYBRID SIGNAL TRANSDUCTION HISTIDINE KINASE J"/>
    <property type="match status" value="1"/>
</dbReference>
<dbReference type="SMART" id="SM00448">
    <property type="entry name" value="REC"/>
    <property type="match status" value="1"/>
</dbReference>
<dbReference type="EC" id="2.7.13.3" evidence="3"/>
<dbReference type="SUPFAM" id="SSF55785">
    <property type="entry name" value="PYP-like sensor domain (PAS domain)"/>
    <property type="match status" value="3"/>
</dbReference>
<evidence type="ECO:0000259" key="17">
    <source>
        <dbReference type="PROSITE" id="PS50112"/>
    </source>
</evidence>
<accession>A0ABQ1WU76</accession>
<dbReference type="NCBIfam" id="TIGR00229">
    <property type="entry name" value="sensory_box"/>
    <property type="match status" value="2"/>
</dbReference>
<evidence type="ECO:0000256" key="8">
    <source>
        <dbReference type="ARBA" id="ARBA00022840"/>
    </source>
</evidence>
<dbReference type="InterPro" id="IPR011006">
    <property type="entry name" value="CheY-like_superfamily"/>
</dbReference>
<keyword evidence="11" id="KW-0472">Membrane</keyword>
<dbReference type="Pfam" id="PF08448">
    <property type="entry name" value="PAS_4"/>
    <property type="match status" value="3"/>
</dbReference>
<evidence type="ECO:0000256" key="2">
    <source>
        <dbReference type="ARBA" id="ARBA00004651"/>
    </source>
</evidence>
<feature type="domain" description="PAC" evidence="18">
    <location>
        <begin position="493"/>
        <end position="544"/>
    </location>
</feature>
<dbReference type="PRINTS" id="PR00344">
    <property type="entry name" value="BCTRLSENSOR"/>
</dbReference>
<comment type="catalytic activity">
    <reaction evidence="1">
        <text>ATP + protein L-histidine = ADP + protein N-phospho-L-histidine.</text>
        <dbReference type="EC" id="2.7.13.3"/>
    </reaction>
</comment>
<evidence type="ECO:0000256" key="6">
    <source>
        <dbReference type="ARBA" id="ARBA00022692"/>
    </source>
</evidence>
<dbReference type="InterPro" id="IPR013656">
    <property type="entry name" value="PAS_4"/>
</dbReference>
<protein>
    <recommendedName>
        <fullName evidence="3">histidine kinase</fullName>
        <ecNumber evidence="3">2.7.13.3</ecNumber>
    </recommendedName>
</protein>
<dbReference type="CDD" id="cd17546">
    <property type="entry name" value="REC_hyHK_CKI1_RcsC-like"/>
    <property type="match status" value="1"/>
</dbReference>
<keyword evidence="9" id="KW-1133">Transmembrane helix</keyword>
<feature type="domain" description="PAS" evidence="17">
    <location>
        <begin position="545"/>
        <end position="615"/>
    </location>
</feature>
<dbReference type="SMART" id="SM00388">
    <property type="entry name" value="HisKA"/>
    <property type="match status" value="1"/>
</dbReference>
<dbReference type="Pfam" id="PF13188">
    <property type="entry name" value="PAS_8"/>
    <property type="match status" value="1"/>
</dbReference>
<dbReference type="CDD" id="cd16922">
    <property type="entry name" value="HATPase_EvgS-ArcB-TorS-like"/>
    <property type="match status" value="1"/>
</dbReference>
<dbReference type="PROSITE" id="PS50112">
    <property type="entry name" value="PAS"/>
    <property type="match status" value="1"/>
</dbReference>
<feature type="modified residue" description="4-aspartylphosphate" evidence="13">
    <location>
        <position position="979"/>
    </location>
</feature>
<keyword evidence="7" id="KW-0547">Nucleotide-binding</keyword>
<dbReference type="InterPro" id="IPR000014">
    <property type="entry name" value="PAS"/>
</dbReference>
<dbReference type="InterPro" id="IPR003594">
    <property type="entry name" value="HATPase_dom"/>
</dbReference>
<reference evidence="21" key="1">
    <citation type="journal article" date="2019" name="Int. J. Syst. Evol. Microbiol.">
        <title>The Global Catalogue of Microorganisms (GCM) 10K type strain sequencing project: providing services to taxonomists for standard genome sequencing and annotation.</title>
        <authorList>
            <consortium name="The Broad Institute Genomics Platform"/>
            <consortium name="The Broad Institute Genome Sequencing Center for Infectious Disease"/>
            <person name="Wu L."/>
            <person name="Ma J."/>
        </authorList>
    </citation>
    <scope>NUCLEOTIDE SEQUENCE [LARGE SCALE GENOMIC DNA]</scope>
    <source>
        <strain evidence="21">CGMCC 1.12990</strain>
    </source>
</reference>
<dbReference type="PROSITE" id="PS50109">
    <property type="entry name" value="HIS_KIN"/>
    <property type="match status" value="1"/>
</dbReference>
<evidence type="ECO:0000256" key="4">
    <source>
        <dbReference type="ARBA" id="ARBA00022475"/>
    </source>
</evidence>
<proteinExistence type="predicted"/>
<keyword evidence="8" id="KW-0067">ATP-binding</keyword>
<dbReference type="Pfam" id="PF02518">
    <property type="entry name" value="HATPase_c"/>
    <property type="match status" value="1"/>
</dbReference>
<evidence type="ECO:0000256" key="14">
    <source>
        <dbReference type="SAM" id="Coils"/>
    </source>
</evidence>
<keyword evidence="5 13" id="KW-0597">Phosphoprotein</keyword>
<feature type="domain" description="PAC" evidence="18">
    <location>
        <begin position="361"/>
        <end position="412"/>
    </location>
</feature>
<dbReference type="Gene3D" id="1.20.120.160">
    <property type="entry name" value="HPT domain"/>
    <property type="match status" value="1"/>
</dbReference>
<dbReference type="EMBL" id="BMGS01000005">
    <property type="protein sequence ID" value="GGG44514.1"/>
    <property type="molecule type" value="Genomic_DNA"/>
</dbReference>
<evidence type="ECO:0000256" key="1">
    <source>
        <dbReference type="ARBA" id="ARBA00000085"/>
    </source>
</evidence>
<dbReference type="RefSeq" id="WP_188557800.1">
    <property type="nucleotide sequence ID" value="NZ_BMGS01000005.1"/>
</dbReference>
<dbReference type="Gene3D" id="1.10.287.130">
    <property type="match status" value="1"/>
</dbReference>
<dbReference type="SMART" id="SM00091">
    <property type="entry name" value="PAS"/>
    <property type="match status" value="5"/>
</dbReference>
<dbReference type="InterPro" id="IPR003661">
    <property type="entry name" value="HisK_dim/P_dom"/>
</dbReference>
<dbReference type="InterPro" id="IPR036641">
    <property type="entry name" value="HPT_dom_sf"/>
</dbReference>
<feature type="coiled-coil region" evidence="14">
    <location>
        <begin position="659"/>
        <end position="690"/>
    </location>
</feature>
<dbReference type="PROSITE" id="PS50113">
    <property type="entry name" value="PAC"/>
    <property type="match status" value="2"/>
</dbReference>
<dbReference type="CDD" id="cd00082">
    <property type="entry name" value="HisKA"/>
    <property type="match status" value="1"/>
</dbReference>
<organism evidence="20 21">
    <name type="scientific">Hymenobacter glacieicola</name>
    <dbReference type="NCBI Taxonomy" id="1562124"/>
    <lineage>
        <taxon>Bacteria</taxon>
        <taxon>Pseudomonadati</taxon>
        <taxon>Bacteroidota</taxon>
        <taxon>Cytophagia</taxon>
        <taxon>Cytophagales</taxon>
        <taxon>Hymenobacteraceae</taxon>
        <taxon>Hymenobacter</taxon>
    </lineage>
</organism>
<evidence type="ECO:0000313" key="21">
    <source>
        <dbReference type="Proteomes" id="UP000601361"/>
    </source>
</evidence>
<feature type="domain" description="Histidine kinase" evidence="15">
    <location>
        <begin position="686"/>
        <end position="907"/>
    </location>
</feature>
<sequence length="1200" mass="133535">MSSSDSTIDAGTLADQLAQERRERMAAERQVQALRRHLTATQRVVGRLTGSITRLTQNLRVAVLVAHQNGKVVLLNQEFCDLFGLEDASPGMQEQPAEPLLEGLINQAARPEAMRQRLEAMRAVNQRVLGEDLELADSTVLEMDFIPLSGPDDLVPTGFMLSFRDVTQARRAEQYLNSLSRIPGQNPNPVLRLHANGRVLYANPAAEELRQEYMDPREEPAFSQNLYQAATNALAAGVPTQAEIGFADHCFQLAIVPFVHDQYVNLYFTDITQVKDAEKRLVEQQEFYETVLNQLPADVAVLDTQQRYRFVNPSAIRDAALREWIIGHNDFEYFEYRNRPLELAHRRRAIFEQAVQQRRLMAWEETLDTPEGQRLSLRHMHPVFGPEGDLRMVIGYGLDITERHEAEEKVRRSEARLQEQQDFVQQVVNTTPIIIWVCDAEGKTQFSNQAFEDLMRTGRHRTTSSASPEDPVATENWAHEQSIQQVLKTGQEIAYESSFTQLSGAVRWFQTSIRPLLRADGSLNVMGVSTDITEIKQAGTTLERTAKQYRDLMHYSQALICTHDLQGVLLSVNPAAAQLVGVVPELLVGRTLHQVLSPELHPQLELYLEQAHQQQELMGLMTLHGADGRPHHLMYNNYRVEEPGELPYVIAYGQEITERIQAEQELLRAKEEAENTARAKENFLANMSHEIRTPINGILGMAGLLSKTPLDPAQQEHLRILRNSGRHLLTVINDVLDVAKIEAGKLELERMAFDINQSIQDAVQSLAFRAEEKGIGFRLELLPLPHPVVIGDPGRINQILLNLLSNAVKFTTRGEVALTSRLLEETPTELTLEFEVRDTGIGISPDKQDTIFESFSQAYADISRRFGGTGLGLTISRSLVQQLGGQMRVESELDKGSSFFLSLTLPRAQHALPEPTRLPPPDYAKLRGKRVLLVEDHPVNQQLALLILEGWEVETHVASDGNEALDQLEARLYDVVLMDIQMPGMSGLDVTHRLRQHPDPLRATTPVIALTANVMRSDNETYQAAGLDYLSKPFEEDDLFRKLEANLRPVAVAVLEAQPAPTPTPADAPALAGAPTEVPVEAPASLFDLTRLRDTAHGSTIFMQKIVGSFRTHTPAAAAQLRAAGAAADWPAVGAVVHKLRPSLQLLGIEAAQELVAALEPLSRPNAPALATPDQLPALTCQLADLLEAAVEQLGNAHVE</sequence>
<evidence type="ECO:0000256" key="11">
    <source>
        <dbReference type="ARBA" id="ARBA00023136"/>
    </source>
</evidence>
<dbReference type="PROSITE" id="PS50894">
    <property type="entry name" value="HPT"/>
    <property type="match status" value="1"/>
</dbReference>
<dbReference type="InterPro" id="IPR035965">
    <property type="entry name" value="PAS-like_dom_sf"/>
</dbReference>
<dbReference type="CDD" id="cd00130">
    <property type="entry name" value="PAS"/>
    <property type="match status" value="2"/>
</dbReference>
<dbReference type="SMART" id="SM00387">
    <property type="entry name" value="HATPase_c"/>
    <property type="match status" value="1"/>
</dbReference>
<dbReference type="InterPro" id="IPR008207">
    <property type="entry name" value="Sig_transdc_His_kin_Hpt_dom"/>
</dbReference>
<evidence type="ECO:0000313" key="20">
    <source>
        <dbReference type="EMBL" id="GGG44514.1"/>
    </source>
</evidence>
<dbReference type="InterPro" id="IPR000700">
    <property type="entry name" value="PAS-assoc_C"/>
</dbReference>
<evidence type="ECO:0000259" key="18">
    <source>
        <dbReference type="PROSITE" id="PS50113"/>
    </source>
</evidence>
<dbReference type="InterPro" id="IPR005467">
    <property type="entry name" value="His_kinase_dom"/>
</dbReference>
<dbReference type="PANTHER" id="PTHR45339">
    <property type="entry name" value="HYBRID SIGNAL TRANSDUCTION HISTIDINE KINASE J"/>
    <property type="match status" value="1"/>
</dbReference>
<dbReference type="Pfam" id="PF01627">
    <property type="entry name" value="Hpt"/>
    <property type="match status" value="1"/>
</dbReference>
<feature type="modified residue" description="Phosphohistidine" evidence="12">
    <location>
        <position position="1138"/>
    </location>
</feature>
<evidence type="ECO:0000256" key="12">
    <source>
        <dbReference type="PROSITE-ProRule" id="PRU00110"/>
    </source>
</evidence>
<dbReference type="InterPro" id="IPR004358">
    <property type="entry name" value="Sig_transdc_His_kin-like_C"/>
</dbReference>
<evidence type="ECO:0000259" key="19">
    <source>
        <dbReference type="PROSITE" id="PS50894"/>
    </source>
</evidence>
<dbReference type="SUPFAM" id="SSF47226">
    <property type="entry name" value="Histidine-containing phosphotransfer domain, HPT domain"/>
    <property type="match status" value="1"/>
</dbReference>
<dbReference type="SUPFAM" id="SSF55874">
    <property type="entry name" value="ATPase domain of HSP90 chaperone/DNA topoisomerase II/histidine kinase"/>
    <property type="match status" value="1"/>
</dbReference>